<comment type="caution">
    <text evidence="3">The sequence shown here is derived from an EMBL/GenBank/DDBJ whole genome shotgun (WGS) entry which is preliminary data.</text>
</comment>
<feature type="compositionally biased region" description="Polar residues" evidence="1">
    <location>
        <begin position="149"/>
        <end position="167"/>
    </location>
</feature>
<gene>
    <name evidence="3" type="ORF">FCM35_KLT05795</name>
</gene>
<name>A0A833QXB0_9POAL</name>
<sequence>MDIFIDCHNWWVFLCSSNYFYVISYNPFYYHYYTALSDAQLLLACLLRLLLRLPLSLSLSLSKEEKDIVDASRRNFTPIVPVKNRNDNNSLASLVISPLFKWKLFKSMKHTKSESDVTSLATSSPPRSPKRTMYYVQSPSRDSHDGDKSSNMQPTPVYNSPMDSPSHPSFEGGTHHSRTSSASRFSGNLRSSSSRKGQRNKRVNEKGWPECNVIQEEGSYDDFDDDKGLTRRCQIILGFLAFVFLFTVFCLIIWGAARPYKPEVIVKSLVVNNFYAGEGTDNTGVPTKLVTMNCTLKLIVYNHASTFGIHASADAVQLIFSEITIASGELKRYYQPRKSHRSFSLILHGEKVPLYGAGASLSLSSTDSVVPLTLDFELKSRGYVIGKLVKVSHKQHFDCSLTVDYHKSKPIKFSRSSCSFD</sequence>
<reference evidence="3" key="1">
    <citation type="submission" date="2020-01" db="EMBL/GenBank/DDBJ databases">
        <title>Genome sequence of Kobresia littledalei, the first chromosome-level genome in the family Cyperaceae.</title>
        <authorList>
            <person name="Qu G."/>
        </authorList>
    </citation>
    <scope>NUCLEOTIDE SEQUENCE</scope>
    <source>
        <strain evidence="3">C.B.Clarke</strain>
        <tissue evidence="3">Leaf</tissue>
    </source>
</reference>
<evidence type="ECO:0000313" key="3">
    <source>
        <dbReference type="EMBL" id="KAF3328717.1"/>
    </source>
</evidence>
<evidence type="ECO:0000256" key="2">
    <source>
        <dbReference type="SAM" id="Phobius"/>
    </source>
</evidence>
<dbReference type="PANTHER" id="PTHR48436">
    <property type="entry name" value="2, PUTATIVE-RELATED"/>
    <property type="match status" value="1"/>
</dbReference>
<dbReference type="Proteomes" id="UP000623129">
    <property type="component" value="Unassembled WGS sequence"/>
</dbReference>
<organism evidence="3 4">
    <name type="scientific">Carex littledalei</name>
    <dbReference type="NCBI Taxonomy" id="544730"/>
    <lineage>
        <taxon>Eukaryota</taxon>
        <taxon>Viridiplantae</taxon>
        <taxon>Streptophyta</taxon>
        <taxon>Embryophyta</taxon>
        <taxon>Tracheophyta</taxon>
        <taxon>Spermatophyta</taxon>
        <taxon>Magnoliopsida</taxon>
        <taxon>Liliopsida</taxon>
        <taxon>Poales</taxon>
        <taxon>Cyperaceae</taxon>
        <taxon>Cyperoideae</taxon>
        <taxon>Cariceae</taxon>
        <taxon>Carex</taxon>
        <taxon>Carex subgen. Euthyceras</taxon>
    </lineage>
</organism>
<feature type="compositionally biased region" description="Low complexity" evidence="1">
    <location>
        <begin position="180"/>
        <end position="195"/>
    </location>
</feature>
<keyword evidence="2" id="KW-0812">Transmembrane</keyword>
<keyword evidence="2" id="KW-1133">Transmembrane helix</keyword>
<evidence type="ECO:0000313" key="4">
    <source>
        <dbReference type="Proteomes" id="UP000623129"/>
    </source>
</evidence>
<dbReference type="AlphaFoldDB" id="A0A833QXB0"/>
<protein>
    <submittedName>
        <fullName evidence="3">Late embryogenesis abundant protein</fullName>
    </submittedName>
</protein>
<dbReference type="OrthoDB" id="903824at2759"/>
<proteinExistence type="predicted"/>
<keyword evidence="2" id="KW-0472">Membrane</keyword>
<dbReference type="EMBL" id="SWLB01000015">
    <property type="protein sequence ID" value="KAF3328717.1"/>
    <property type="molecule type" value="Genomic_DNA"/>
</dbReference>
<accession>A0A833QXB0</accession>
<keyword evidence="4" id="KW-1185">Reference proteome</keyword>
<feature type="region of interest" description="Disordered" evidence="1">
    <location>
        <begin position="115"/>
        <end position="204"/>
    </location>
</feature>
<evidence type="ECO:0000256" key="1">
    <source>
        <dbReference type="SAM" id="MobiDB-lite"/>
    </source>
</evidence>
<feature type="compositionally biased region" description="Polar residues" evidence="1">
    <location>
        <begin position="116"/>
        <end position="125"/>
    </location>
</feature>
<feature type="transmembrane region" description="Helical" evidence="2">
    <location>
        <begin position="235"/>
        <end position="257"/>
    </location>
</feature>
<dbReference type="InterPro" id="IPR055276">
    <property type="entry name" value="NHL41-like"/>
</dbReference>
<dbReference type="PANTHER" id="PTHR48436:SF1">
    <property type="entry name" value="2, PUTATIVE-RELATED"/>
    <property type="match status" value="1"/>
</dbReference>